<dbReference type="GO" id="GO:0007031">
    <property type="term" value="P:peroxisome organization"/>
    <property type="evidence" value="ECO:0007669"/>
    <property type="project" value="TreeGrafter"/>
</dbReference>
<keyword evidence="9" id="KW-0067">ATP-binding</keyword>
<dbReference type="PROSITE" id="PS50929">
    <property type="entry name" value="ABC_TM1F"/>
    <property type="match status" value="1"/>
</dbReference>
<dbReference type="OrthoDB" id="331691at2759"/>
<feature type="coiled-coil region" evidence="5">
    <location>
        <begin position="914"/>
        <end position="941"/>
    </location>
</feature>
<feature type="region of interest" description="Disordered" evidence="6">
    <location>
        <begin position="507"/>
        <end position="526"/>
    </location>
</feature>
<dbReference type="GO" id="GO:0006635">
    <property type="term" value="P:fatty acid beta-oxidation"/>
    <property type="evidence" value="ECO:0007669"/>
    <property type="project" value="TreeGrafter"/>
</dbReference>
<keyword evidence="2 7" id="KW-0812">Transmembrane</keyword>
<dbReference type="InterPro" id="IPR050835">
    <property type="entry name" value="ABC_transporter_sub-D"/>
</dbReference>
<evidence type="ECO:0000256" key="5">
    <source>
        <dbReference type="SAM" id="Coils"/>
    </source>
</evidence>
<evidence type="ECO:0000256" key="4">
    <source>
        <dbReference type="ARBA" id="ARBA00023136"/>
    </source>
</evidence>
<dbReference type="RefSeq" id="XP_067919771.1">
    <property type="nucleotide sequence ID" value="XM_068068253.1"/>
</dbReference>
<dbReference type="GO" id="GO:0140359">
    <property type="term" value="F:ABC-type transporter activity"/>
    <property type="evidence" value="ECO:0007669"/>
    <property type="project" value="InterPro"/>
</dbReference>
<dbReference type="Proteomes" id="UP000221165">
    <property type="component" value="Unassembled WGS sequence"/>
</dbReference>
<keyword evidence="9" id="KW-0547">Nucleotide-binding</keyword>
<feature type="region of interest" description="Disordered" evidence="6">
    <location>
        <begin position="668"/>
        <end position="706"/>
    </location>
</feature>
<evidence type="ECO:0000313" key="10">
    <source>
        <dbReference type="Proteomes" id="UP000221165"/>
    </source>
</evidence>
<protein>
    <submittedName>
        <fullName evidence="9">Abc atp-binding domain-containing protein</fullName>
    </submittedName>
</protein>
<evidence type="ECO:0000313" key="9">
    <source>
        <dbReference type="EMBL" id="PHJ18061.1"/>
    </source>
</evidence>
<evidence type="ECO:0000259" key="8">
    <source>
        <dbReference type="PROSITE" id="PS50929"/>
    </source>
</evidence>
<dbReference type="GO" id="GO:0042760">
    <property type="term" value="P:very long-chain fatty acid catabolic process"/>
    <property type="evidence" value="ECO:0007669"/>
    <property type="project" value="TreeGrafter"/>
</dbReference>
<feature type="compositionally biased region" description="Low complexity" evidence="6">
    <location>
        <begin position="358"/>
        <end position="372"/>
    </location>
</feature>
<sequence>MESFSSTQPWKLYSIRTADDMRFDAYDLPRHFPSSRYRASSVQYPVVPTCPPRLTYPPFLASLLHPLVVNRPQRSFPLPVSNNTPSTGESLTSGTNATLHLLRKFLFSAGSSTYPVSSSSTVSLLPQRKHSTFLCDRASVFFSAPSPSPSGSLRSRQIRRASLLVVVLLLWGLSQSRRVRRFLAALLRRFLRFLKLFLPSSRHHRKRGRGGDDNDHDSHGKKRQNRDDDSPRGAGQPRRAIRRDRHGGSSGLVSAAEEGTEGLLSLMRSSRYHERENNGDVQSHCMEKNPRKDLGSGSVYHGIHLSNSNHSKGQAEIGRTEGTSVPLRNQLHQHSRVLSLSPQTERWIAKCFTAPGSLVSTSSSSDDGATALETSGGYPSSLDSDPRQRKTRRSIYASSSAGDLIARDRNSHLCLVTSSSSSSSSSIHDVLRDFSLYIEAASSTPAHISPEPVNTNVPSCFFLPSLASTPFYSSQNAVGEGVSSNEDGSSGASNEIDEELLPGLRSSFDAIPHPSSLRSGGEGLSHLRRRRESLNEKFARSTPPPSLGDLHTNQKKYILTPPWRATQGKEGFLPLSRAEKKRREDETSLRKTEGIRVDGDTRSREKDLLIMRAETPGISPRPPSLTSSLMKLFRSLISRRHERKAPKNPPIQKNNALVALTGKEDYSSHPERILSTGTTTTDSSTSSSGSTSPVLDHLPSSSSSSLRSSLKGNFHLLPQKAPPTTSLQKFTRIVRLAFPGLLSAEGGCLVLLVAALILRTFLSIWIASLNGGIVETIVERDLKKFLRRLANLIAYALPAAAVNAGIQFLEKMLGLMLRRNLTRRLMRKYLKGLTFYQMSALDTRLPHPDEVLTSSLSSFTILVASLFSSFLKPLVDIIFLSRTLVKHLGIGAPLTLVGWYILTAVAMHAVAPPLGKKTARLQELEGKYRALQADVLQHSEEIAFYGGSSHAARRLDTSFDGLYAFKQQVLVMYHLVMGSLDTLLAKHLAVVVGYAVVAAPTFKSASSSPLLGAQFKDRKISGRQPQGGLSLEERRDNSTSGITATLMASRLAGASGGDASQPAVQITHDYIRNSSLLINLAKAIGRIVMAYKDVQQLSGITSRVHAFLQVLDDLKLGIYCSRNPVTG</sequence>
<evidence type="ECO:0000256" key="7">
    <source>
        <dbReference type="SAM" id="Phobius"/>
    </source>
</evidence>
<evidence type="ECO:0000256" key="2">
    <source>
        <dbReference type="ARBA" id="ARBA00022692"/>
    </source>
</evidence>
<dbReference type="InterPro" id="IPR036640">
    <property type="entry name" value="ABC1_TM_sf"/>
</dbReference>
<keyword evidence="5" id="KW-0175">Coiled coil</keyword>
<dbReference type="GeneID" id="94431464"/>
<feature type="transmembrane region" description="Helical" evidence="7">
    <location>
        <begin position="789"/>
        <end position="809"/>
    </location>
</feature>
<feature type="transmembrane region" description="Helical" evidence="7">
    <location>
        <begin position="890"/>
        <end position="911"/>
    </location>
</feature>
<proteinExistence type="predicted"/>
<feature type="domain" description="ABC transmembrane type-1" evidence="8">
    <location>
        <begin position="750"/>
        <end position="985"/>
    </location>
</feature>
<dbReference type="PANTHER" id="PTHR11384:SF67">
    <property type="entry name" value="ATP-BINDING CASSETTE SUB-FAMILY D MEMBER 1"/>
    <property type="match status" value="1"/>
</dbReference>
<dbReference type="GO" id="GO:0005778">
    <property type="term" value="C:peroxisomal membrane"/>
    <property type="evidence" value="ECO:0007669"/>
    <property type="project" value="TreeGrafter"/>
</dbReference>
<gene>
    <name evidence="9" type="ORF">CSUI_008114</name>
</gene>
<evidence type="ECO:0000256" key="3">
    <source>
        <dbReference type="ARBA" id="ARBA00022989"/>
    </source>
</evidence>
<keyword evidence="1" id="KW-0813">Transport</keyword>
<dbReference type="GO" id="GO:0015910">
    <property type="term" value="P:long-chain fatty acid import into peroxisome"/>
    <property type="evidence" value="ECO:0007669"/>
    <property type="project" value="TreeGrafter"/>
</dbReference>
<accession>A0A2C6JQM9</accession>
<dbReference type="GO" id="GO:0005324">
    <property type="term" value="F:long-chain fatty acid transmembrane transporter activity"/>
    <property type="evidence" value="ECO:0007669"/>
    <property type="project" value="TreeGrafter"/>
</dbReference>
<keyword evidence="3 7" id="KW-1133">Transmembrane helix</keyword>
<dbReference type="VEuPathDB" id="ToxoDB:CSUI_008114"/>
<keyword evidence="10" id="KW-1185">Reference proteome</keyword>
<dbReference type="AlphaFoldDB" id="A0A2C6JQM9"/>
<feature type="transmembrane region" description="Helical" evidence="7">
    <location>
        <begin position="736"/>
        <end position="769"/>
    </location>
</feature>
<keyword evidence="4 7" id="KW-0472">Membrane</keyword>
<evidence type="ECO:0000256" key="6">
    <source>
        <dbReference type="SAM" id="MobiDB-lite"/>
    </source>
</evidence>
<dbReference type="EMBL" id="MIGC01004461">
    <property type="protein sequence ID" value="PHJ18061.1"/>
    <property type="molecule type" value="Genomic_DNA"/>
</dbReference>
<feature type="compositionally biased region" description="Basic and acidic residues" evidence="6">
    <location>
        <begin position="209"/>
        <end position="218"/>
    </location>
</feature>
<feature type="region of interest" description="Disordered" evidence="6">
    <location>
        <begin position="475"/>
        <end position="495"/>
    </location>
</feature>
<reference evidence="9 10" key="1">
    <citation type="journal article" date="2017" name="Int. J. Parasitol.">
        <title>The genome of the protozoan parasite Cystoisospora suis and a reverse vaccinology approach to identify vaccine candidates.</title>
        <authorList>
            <person name="Palmieri N."/>
            <person name="Shrestha A."/>
            <person name="Ruttkowski B."/>
            <person name="Beck T."/>
            <person name="Vogl C."/>
            <person name="Tomley F."/>
            <person name="Blake D.P."/>
            <person name="Joachim A."/>
        </authorList>
    </citation>
    <scope>NUCLEOTIDE SEQUENCE [LARGE SCALE GENOMIC DNA]</scope>
    <source>
        <strain evidence="9 10">Wien I</strain>
    </source>
</reference>
<feature type="compositionally biased region" description="Polar residues" evidence="6">
    <location>
        <begin position="475"/>
        <end position="493"/>
    </location>
</feature>
<comment type="caution">
    <text evidence="9">The sequence shown here is derived from an EMBL/GenBank/DDBJ whole genome shotgun (WGS) entry which is preliminary data.</text>
</comment>
<feature type="region of interest" description="Disordered" evidence="6">
    <location>
        <begin position="358"/>
        <end position="397"/>
    </location>
</feature>
<dbReference type="Gene3D" id="1.20.1560.10">
    <property type="entry name" value="ABC transporter type 1, transmembrane domain"/>
    <property type="match status" value="1"/>
</dbReference>
<dbReference type="Pfam" id="PF06472">
    <property type="entry name" value="ABC_membrane_2"/>
    <property type="match status" value="1"/>
</dbReference>
<organism evidence="9 10">
    <name type="scientific">Cystoisospora suis</name>
    <dbReference type="NCBI Taxonomy" id="483139"/>
    <lineage>
        <taxon>Eukaryota</taxon>
        <taxon>Sar</taxon>
        <taxon>Alveolata</taxon>
        <taxon>Apicomplexa</taxon>
        <taxon>Conoidasida</taxon>
        <taxon>Coccidia</taxon>
        <taxon>Eucoccidiorida</taxon>
        <taxon>Eimeriorina</taxon>
        <taxon>Sarcocystidae</taxon>
        <taxon>Cystoisospora</taxon>
    </lineage>
</organism>
<dbReference type="GO" id="GO:0005524">
    <property type="term" value="F:ATP binding"/>
    <property type="evidence" value="ECO:0007669"/>
    <property type="project" value="UniProtKB-KW"/>
</dbReference>
<name>A0A2C6JQM9_9APIC</name>
<feature type="compositionally biased region" description="Basic and acidic residues" evidence="6">
    <location>
        <begin position="285"/>
        <end position="294"/>
    </location>
</feature>
<dbReference type="SUPFAM" id="SSF90123">
    <property type="entry name" value="ABC transporter transmembrane region"/>
    <property type="match status" value="1"/>
</dbReference>
<feature type="region of interest" description="Disordered" evidence="6">
    <location>
        <begin position="203"/>
        <end position="256"/>
    </location>
</feature>
<dbReference type="PANTHER" id="PTHR11384">
    <property type="entry name" value="ATP-BINDING CASSETTE, SUB-FAMILY D MEMBER"/>
    <property type="match status" value="1"/>
</dbReference>
<dbReference type="InterPro" id="IPR011527">
    <property type="entry name" value="ABC1_TM_dom"/>
</dbReference>
<feature type="compositionally biased region" description="Low complexity" evidence="6">
    <location>
        <begin position="675"/>
        <end position="692"/>
    </location>
</feature>
<feature type="region of interest" description="Disordered" evidence="6">
    <location>
        <begin position="273"/>
        <end position="316"/>
    </location>
</feature>
<evidence type="ECO:0000256" key="1">
    <source>
        <dbReference type="ARBA" id="ARBA00022448"/>
    </source>
</evidence>
<feature type="transmembrane region" description="Helical" evidence="7">
    <location>
        <begin position="851"/>
        <end position="870"/>
    </location>
</feature>